<sequence length="52" mass="6014">MDNSYFLMHSSKFPTYGNNMHVFSSNKQTKRLSSGNIHLPDMLSAMLTRVFM</sequence>
<organism evidence="1 2">
    <name type="scientific">Trifolium medium</name>
    <dbReference type="NCBI Taxonomy" id="97028"/>
    <lineage>
        <taxon>Eukaryota</taxon>
        <taxon>Viridiplantae</taxon>
        <taxon>Streptophyta</taxon>
        <taxon>Embryophyta</taxon>
        <taxon>Tracheophyta</taxon>
        <taxon>Spermatophyta</taxon>
        <taxon>Magnoliopsida</taxon>
        <taxon>eudicotyledons</taxon>
        <taxon>Gunneridae</taxon>
        <taxon>Pentapetalae</taxon>
        <taxon>rosids</taxon>
        <taxon>fabids</taxon>
        <taxon>Fabales</taxon>
        <taxon>Fabaceae</taxon>
        <taxon>Papilionoideae</taxon>
        <taxon>50 kb inversion clade</taxon>
        <taxon>NPAAA clade</taxon>
        <taxon>Hologalegina</taxon>
        <taxon>IRL clade</taxon>
        <taxon>Trifolieae</taxon>
        <taxon>Trifolium</taxon>
    </lineage>
</organism>
<evidence type="ECO:0000313" key="1">
    <source>
        <dbReference type="EMBL" id="MCI14664.1"/>
    </source>
</evidence>
<feature type="non-terminal residue" evidence="1">
    <location>
        <position position="52"/>
    </location>
</feature>
<dbReference type="Proteomes" id="UP000265520">
    <property type="component" value="Unassembled WGS sequence"/>
</dbReference>
<dbReference type="EMBL" id="LXQA010093308">
    <property type="protein sequence ID" value="MCI14664.1"/>
    <property type="molecule type" value="Genomic_DNA"/>
</dbReference>
<dbReference type="AlphaFoldDB" id="A0A392PS56"/>
<reference evidence="1 2" key="1">
    <citation type="journal article" date="2018" name="Front. Plant Sci.">
        <title>Red Clover (Trifolium pratense) and Zigzag Clover (T. medium) - A Picture of Genomic Similarities and Differences.</title>
        <authorList>
            <person name="Dluhosova J."/>
            <person name="Istvanek J."/>
            <person name="Nedelnik J."/>
            <person name="Repkova J."/>
        </authorList>
    </citation>
    <scope>NUCLEOTIDE SEQUENCE [LARGE SCALE GENOMIC DNA]</scope>
    <source>
        <strain evidence="2">cv. 10/8</strain>
        <tissue evidence="1">Leaf</tissue>
    </source>
</reference>
<name>A0A392PS56_9FABA</name>
<accession>A0A392PS56</accession>
<comment type="caution">
    <text evidence="1">The sequence shown here is derived from an EMBL/GenBank/DDBJ whole genome shotgun (WGS) entry which is preliminary data.</text>
</comment>
<protein>
    <submittedName>
        <fullName evidence="1">Uncharacterized protein</fullName>
    </submittedName>
</protein>
<keyword evidence="2" id="KW-1185">Reference proteome</keyword>
<evidence type="ECO:0000313" key="2">
    <source>
        <dbReference type="Proteomes" id="UP000265520"/>
    </source>
</evidence>
<proteinExistence type="predicted"/>